<feature type="domain" description="F-box" evidence="1">
    <location>
        <begin position="8"/>
        <end position="44"/>
    </location>
</feature>
<dbReference type="Gene3D" id="1.20.1280.50">
    <property type="match status" value="1"/>
</dbReference>
<evidence type="ECO:0000313" key="3">
    <source>
        <dbReference type="Proteomes" id="UP000703269"/>
    </source>
</evidence>
<comment type="caution">
    <text evidence="2">The sequence shown here is derived from an EMBL/GenBank/DDBJ whole genome shotgun (WGS) entry which is preliminary data.</text>
</comment>
<evidence type="ECO:0000259" key="1">
    <source>
        <dbReference type="Pfam" id="PF12937"/>
    </source>
</evidence>
<dbReference type="Proteomes" id="UP000703269">
    <property type="component" value="Unassembled WGS sequence"/>
</dbReference>
<evidence type="ECO:0000313" key="2">
    <source>
        <dbReference type="EMBL" id="GJF00136.1"/>
    </source>
</evidence>
<gene>
    <name evidence="2" type="ORF">PsYK624_164150</name>
</gene>
<dbReference type="InterPro" id="IPR036047">
    <property type="entry name" value="F-box-like_dom_sf"/>
</dbReference>
<keyword evidence="3" id="KW-1185">Reference proteome</keyword>
<dbReference type="OrthoDB" id="3543113at2759"/>
<dbReference type="EMBL" id="BPQB01000135">
    <property type="protein sequence ID" value="GJF00136.1"/>
    <property type="molecule type" value="Genomic_DNA"/>
</dbReference>
<dbReference type="SUPFAM" id="SSF81383">
    <property type="entry name" value="F-box domain"/>
    <property type="match status" value="1"/>
</dbReference>
<accession>A0A9P3LM78</accession>
<sequence length="96" mass="10957">MHPCLIIDEILQNILGRVDDKALYSVSLVCRAFLDPANDELWADLPGLSPLIKCLPRELLGASRDYEKCLTVVRPPLPSELYRFDHYARRVKYLSG</sequence>
<dbReference type="InterPro" id="IPR001810">
    <property type="entry name" value="F-box_dom"/>
</dbReference>
<dbReference type="AlphaFoldDB" id="A0A9P3LM78"/>
<name>A0A9P3LM78_9APHY</name>
<proteinExistence type="predicted"/>
<organism evidence="2 3">
    <name type="scientific">Phanerochaete sordida</name>
    <dbReference type="NCBI Taxonomy" id="48140"/>
    <lineage>
        <taxon>Eukaryota</taxon>
        <taxon>Fungi</taxon>
        <taxon>Dikarya</taxon>
        <taxon>Basidiomycota</taxon>
        <taxon>Agaricomycotina</taxon>
        <taxon>Agaricomycetes</taxon>
        <taxon>Polyporales</taxon>
        <taxon>Phanerochaetaceae</taxon>
        <taxon>Phanerochaete</taxon>
    </lineage>
</organism>
<dbReference type="Pfam" id="PF12937">
    <property type="entry name" value="F-box-like"/>
    <property type="match status" value="1"/>
</dbReference>
<protein>
    <submittedName>
        <fullName evidence="2">F-box protein</fullName>
    </submittedName>
</protein>
<reference evidence="2 3" key="1">
    <citation type="submission" date="2021-08" db="EMBL/GenBank/DDBJ databases">
        <title>Draft Genome Sequence of Phanerochaete sordida strain YK-624.</title>
        <authorList>
            <person name="Mori T."/>
            <person name="Dohra H."/>
            <person name="Suzuki T."/>
            <person name="Kawagishi H."/>
            <person name="Hirai H."/>
        </authorList>
    </citation>
    <scope>NUCLEOTIDE SEQUENCE [LARGE SCALE GENOMIC DNA]</scope>
    <source>
        <strain evidence="2 3">YK-624</strain>
    </source>
</reference>